<dbReference type="FunFam" id="2.60.40.10:FF:002350">
    <property type="entry name" value="Immunoglobulin heavy variable 1-4"/>
    <property type="match status" value="1"/>
</dbReference>
<dbReference type="Proteomes" id="UP000579812">
    <property type="component" value="Unassembled WGS sequence"/>
</dbReference>
<dbReference type="InterPro" id="IPR003597">
    <property type="entry name" value="Ig_C1-set"/>
</dbReference>
<comment type="caution">
    <text evidence="5">The sequence shown here is derived from an EMBL/GenBank/DDBJ whole genome shotgun (WGS) entry which is preliminary data.</text>
</comment>
<dbReference type="AlphaFoldDB" id="A0A7J6D9P3"/>
<keyword evidence="6" id="KW-1185">Reference proteome</keyword>
<feature type="transmembrane region" description="Helical" evidence="3">
    <location>
        <begin position="426"/>
        <end position="446"/>
    </location>
</feature>
<dbReference type="InterPro" id="IPR013783">
    <property type="entry name" value="Ig-like_fold"/>
</dbReference>
<evidence type="ECO:0000313" key="5">
    <source>
        <dbReference type="EMBL" id="KAF4116027.1"/>
    </source>
</evidence>
<evidence type="ECO:0000256" key="3">
    <source>
        <dbReference type="SAM" id="Phobius"/>
    </source>
</evidence>
<evidence type="ECO:0000256" key="2">
    <source>
        <dbReference type="SAM" id="MobiDB-lite"/>
    </source>
</evidence>
<dbReference type="InterPro" id="IPR007110">
    <property type="entry name" value="Ig-like_dom"/>
</dbReference>
<feature type="region of interest" description="Disordered" evidence="2">
    <location>
        <begin position="82"/>
        <end position="112"/>
    </location>
</feature>
<dbReference type="SUPFAM" id="SSF48726">
    <property type="entry name" value="Immunoglobulin"/>
    <property type="match status" value="4"/>
</dbReference>
<feature type="domain" description="Ig-like" evidence="4">
    <location>
        <begin position="12"/>
        <end position="108"/>
    </location>
</feature>
<dbReference type="PROSITE" id="PS00290">
    <property type="entry name" value="IG_MHC"/>
    <property type="match status" value="1"/>
</dbReference>
<dbReference type="SMART" id="SM00407">
    <property type="entry name" value="IGc1"/>
    <property type="match status" value="3"/>
</dbReference>
<accession>A0A7J6D9P3</accession>
<feature type="domain" description="Ig-like" evidence="4">
    <location>
        <begin position="329"/>
        <end position="402"/>
    </location>
</feature>
<dbReference type="InterPro" id="IPR036179">
    <property type="entry name" value="Ig-like_dom_sf"/>
</dbReference>
<evidence type="ECO:0000313" key="6">
    <source>
        <dbReference type="Proteomes" id="UP000579812"/>
    </source>
</evidence>
<feature type="compositionally biased region" description="Basic and acidic residues" evidence="2">
    <location>
        <begin position="82"/>
        <end position="91"/>
    </location>
</feature>
<keyword evidence="1" id="KW-0393">Immunoglobulin domain</keyword>
<keyword evidence="3" id="KW-0812">Transmembrane</keyword>
<dbReference type="PANTHER" id="PTHR23411">
    <property type="entry name" value="TAPASIN"/>
    <property type="match status" value="1"/>
</dbReference>
<dbReference type="EMBL" id="JAAMOB010000003">
    <property type="protein sequence ID" value="KAF4116027.1"/>
    <property type="molecule type" value="Genomic_DNA"/>
</dbReference>
<gene>
    <name evidence="5" type="ORF">G5714_003516</name>
</gene>
<evidence type="ECO:0000256" key="1">
    <source>
        <dbReference type="ARBA" id="ARBA00023319"/>
    </source>
</evidence>
<protein>
    <recommendedName>
        <fullName evidence="4">Ig-like domain-containing protein</fullName>
    </recommendedName>
</protein>
<evidence type="ECO:0000259" key="4">
    <source>
        <dbReference type="PROSITE" id="PS50835"/>
    </source>
</evidence>
<dbReference type="InterPro" id="IPR050380">
    <property type="entry name" value="Immune_Resp_Modulators"/>
</dbReference>
<reference evidence="5 6" key="1">
    <citation type="submission" date="2020-04" db="EMBL/GenBank/DDBJ databases">
        <title>Chromosome-level genome assembly of a cyprinid fish Onychostoma macrolepis by integration of Nanopore Sequencing, Bionano and Hi-C technology.</title>
        <authorList>
            <person name="Wang D."/>
        </authorList>
    </citation>
    <scope>NUCLEOTIDE SEQUENCE [LARGE SCALE GENOMIC DNA]</scope>
    <source>
        <strain evidence="5">SWU-2019</strain>
        <tissue evidence="5">Muscle</tissue>
    </source>
</reference>
<proteinExistence type="predicted"/>
<dbReference type="InterPro" id="IPR003006">
    <property type="entry name" value="Ig/MHC_CS"/>
</dbReference>
<feature type="domain" description="Ig-like" evidence="4">
    <location>
        <begin position="114"/>
        <end position="217"/>
    </location>
</feature>
<name>A0A7J6D9P3_9TELE</name>
<keyword evidence="3" id="KW-1133">Transmembrane helix</keyword>
<organism evidence="5 6">
    <name type="scientific">Onychostoma macrolepis</name>
    <dbReference type="NCBI Taxonomy" id="369639"/>
    <lineage>
        <taxon>Eukaryota</taxon>
        <taxon>Metazoa</taxon>
        <taxon>Chordata</taxon>
        <taxon>Craniata</taxon>
        <taxon>Vertebrata</taxon>
        <taxon>Euteleostomi</taxon>
        <taxon>Actinopterygii</taxon>
        <taxon>Neopterygii</taxon>
        <taxon>Teleostei</taxon>
        <taxon>Ostariophysi</taxon>
        <taxon>Cypriniformes</taxon>
        <taxon>Cyprinidae</taxon>
        <taxon>Acrossocheilinae</taxon>
        <taxon>Onychostoma</taxon>
    </lineage>
</organism>
<dbReference type="PROSITE" id="PS50835">
    <property type="entry name" value="IG_LIKE"/>
    <property type="match status" value="3"/>
</dbReference>
<dbReference type="Gene3D" id="2.60.40.10">
    <property type="entry name" value="Immunoglobulins"/>
    <property type="match status" value="4"/>
</dbReference>
<dbReference type="Pfam" id="PF07654">
    <property type="entry name" value="C1-set"/>
    <property type="match status" value="3"/>
</dbReference>
<sequence length="449" mass="49954">MVTVSSAEESAPKSIFSMSQCSTNAGEFVTVGCLARGFSPADSLTITWTDYASKELSDVVQYPAFGRDGDYTKISHMRVKKSDLDPQKPYKCEASNSKGKKDTAVPLLPPPPPPDVRATVYLTVPTKMELDNETATFMCLAQRFSPKTYKFKWSLDGNEVTNVIDNCDKSEKKGSVTEYSATSILQISADAWKKPTSKIKCEFVHKAGNEEKEADYSVPFPDCSDITVDIVPPSLEAMLKNRTGVLKCKATAENSGFTKITIEANNKVIAETEVNGNNRYVELDAPIGYEEWSNGTEFTCTAEHKELAGPKSTTFVRENGKKPEKHKKPTVFILAPPEQKSGEPMTLTCYVKDFYPKEVFVSWLSDDEPVTSKYSTTLPIQNDKIFSVYSQLTVNDSKWKNAWIVWIEHPLYEAIDTDDSGIANTAITFVFLFLITLFYSIGATFVKVK</sequence>
<dbReference type="CDD" id="cd16093">
    <property type="entry name" value="IgC1_CH2_Mu"/>
    <property type="match status" value="1"/>
</dbReference>
<keyword evidence="3" id="KW-0472">Membrane</keyword>